<name>A0ABT8WKT2_9FLAO</name>
<evidence type="ECO:0000313" key="2">
    <source>
        <dbReference type="Proteomes" id="UP001176806"/>
    </source>
</evidence>
<protein>
    <submittedName>
        <fullName evidence="1">Uncharacterized protein</fullName>
    </submittedName>
</protein>
<evidence type="ECO:0000313" key="1">
    <source>
        <dbReference type="EMBL" id="MDO5973728.1"/>
    </source>
</evidence>
<accession>A0ABT8WKT2</accession>
<gene>
    <name evidence="1" type="ORF">Q4Q40_05990</name>
</gene>
<proteinExistence type="predicted"/>
<sequence>MLFSMRVTLLSFIIIKLLAPLWCLTDYIINYDYIVNNLCENKDKVEMQCNGKCYLLKKLQEKNSEEDKKEINFSILRFPIINTIDVLQAPNAFFQLNNKNIVNKNNISKRLFCIEIDHPPDL</sequence>
<dbReference type="EMBL" id="JAUOEL010000002">
    <property type="protein sequence ID" value="MDO5973728.1"/>
    <property type="molecule type" value="Genomic_DNA"/>
</dbReference>
<reference evidence="1" key="1">
    <citation type="submission" date="2023-07" db="EMBL/GenBank/DDBJ databases">
        <title>Two novel species in the genus Flavivirga.</title>
        <authorList>
            <person name="Kwon K."/>
        </authorList>
    </citation>
    <scope>NUCLEOTIDE SEQUENCE</scope>
    <source>
        <strain evidence="1">KACC 14158</strain>
    </source>
</reference>
<comment type="caution">
    <text evidence="1">The sequence shown here is derived from an EMBL/GenBank/DDBJ whole genome shotgun (WGS) entry which is preliminary data.</text>
</comment>
<dbReference type="Proteomes" id="UP001176806">
    <property type="component" value="Unassembled WGS sequence"/>
</dbReference>
<organism evidence="1 2">
    <name type="scientific">Flavivirga jejuensis</name>
    <dbReference type="NCBI Taxonomy" id="870487"/>
    <lineage>
        <taxon>Bacteria</taxon>
        <taxon>Pseudomonadati</taxon>
        <taxon>Bacteroidota</taxon>
        <taxon>Flavobacteriia</taxon>
        <taxon>Flavobacteriales</taxon>
        <taxon>Flavobacteriaceae</taxon>
        <taxon>Flavivirga</taxon>
    </lineage>
</organism>
<dbReference type="RefSeq" id="WP_303300851.1">
    <property type="nucleotide sequence ID" value="NZ_BAABDA010000051.1"/>
</dbReference>
<keyword evidence="2" id="KW-1185">Reference proteome</keyword>